<accession>A0ABU5HZW3</accession>
<dbReference type="InterPro" id="IPR033985">
    <property type="entry name" value="SusD-like_N"/>
</dbReference>
<proteinExistence type="inferred from homology"/>
<comment type="subcellular location">
    <subcellularLocation>
        <location evidence="1">Cell outer membrane</location>
    </subcellularLocation>
</comment>
<dbReference type="RefSeq" id="WP_258980327.1">
    <property type="nucleotide sequence ID" value="NZ_JARZAK010000025.1"/>
</dbReference>
<organism evidence="8 9">
    <name type="scientific">Bacteroides vicugnae</name>
    <dbReference type="NCBI Taxonomy" id="3037989"/>
    <lineage>
        <taxon>Bacteria</taxon>
        <taxon>Pseudomonadati</taxon>
        <taxon>Bacteroidota</taxon>
        <taxon>Bacteroidia</taxon>
        <taxon>Bacteroidales</taxon>
        <taxon>Bacteroidaceae</taxon>
        <taxon>Bacteroides</taxon>
    </lineage>
</organism>
<feature type="domain" description="RagB/SusD" evidence="6">
    <location>
        <begin position="267"/>
        <end position="542"/>
    </location>
</feature>
<evidence type="ECO:0000259" key="7">
    <source>
        <dbReference type="Pfam" id="PF14322"/>
    </source>
</evidence>
<dbReference type="InterPro" id="IPR011990">
    <property type="entry name" value="TPR-like_helical_dom_sf"/>
</dbReference>
<dbReference type="SUPFAM" id="SSF48452">
    <property type="entry name" value="TPR-like"/>
    <property type="match status" value="1"/>
</dbReference>
<evidence type="ECO:0000313" key="8">
    <source>
        <dbReference type="EMBL" id="MDY7260480.1"/>
    </source>
</evidence>
<evidence type="ECO:0000259" key="6">
    <source>
        <dbReference type="Pfam" id="PF07980"/>
    </source>
</evidence>
<dbReference type="EMBL" id="JARZAK010000025">
    <property type="protein sequence ID" value="MDY7260480.1"/>
    <property type="molecule type" value="Genomic_DNA"/>
</dbReference>
<evidence type="ECO:0000256" key="2">
    <source>
        <dbReference type="ARBA" id="ARBA00006275"/>
    </source>
</evidence>
<name>A0ABU5HZW3_9BACE</name>
<dbReference type="Pfam" id="PF07980">
    <property type="entry name" value="SusD_RagB"/>
    <property type="match status" value="1"/>
</dbReference>
<keyword evidence="3" id="KW-0732">Signal</keyword>
<comment type="caution">
    <text evidence="8">The sequence shown here is derived from an EMBL/GenBank/DDBJ whole genome shotgun (WGS) entry which is preliminary data.</text>
</comment>
<sequence>MRKTILHIYLALTLGFISTSCNDWLDGVEQTSKVSDEIVWEKEEYVDKNVNAFYTFLHKYGQFGDYQFRGSLTESLTETFKYGSITLGDRGGWPNEYVTNPDVILPDEYRLNIWDKDKAYGNIRQINQFLVMQKKYSKFPKEKNEIWEAQARFFRAYIYFQLAKRHGGVILYTDLDMTNNKARSSAADTWQLIADDLDFASTYLPEAWNAANKNRVTKGAAYALKSRAMLYAERWQDAYNAANEVIKLKLYDLVDDYAQAWKGNNVESILEFDYDQDTGPNHDFDQYHVPQCDGWDYGALGTPTQEMVESYETKNGQKVDWTPWHGITNTPPPYDQLEPRFAASVIYRGSMWKGRKMDCSVNGTNGAYIDYGVQGYSYGKTTTGYFLRKLMDESLTDLKGKKSHQPWVEIRYAEVLLNKAEAAYRLNKIDEAQKAMNDVRARKNVGLPGKSSTGETWFNDYRNERKVELAYEGHLYWDMRRWKLAHTEYTGYRVHGMKITGDTYEYIEADNKDRKFLKKLYVFPVPTDEMRNNSLIEQYDEWK</sequence>
<protein>
    <submittedName>
        <fullName evidence="8">RagB/SusD family nutrient uptake outer membrane protein</fullName>
    </submittedName>
</protein>
<dbReference type="InterPro" id="IPR012944">
    <property type="entry name" value="SusD_RagB_dom"/>
</dbReference>
<comment type="similarity">
    <text evidence="2">Belongs to the SusD family.</text>
</comment>
<evidence type="ECO:0000256" key="1">
    <source>
        <dbReference type="ARBA" id="ARBA00004442"/>
    </source>
</evidence>
<evidence type="ECO:0000256" key="5">
    <source>
        <dbReference type="ARBA" id="ARBA00023237"/>
    </source>
</evidence>
<dbReference type="Pfam" id="PF14322">
    <property type="entry name" value="SusD-like_3"/>
    <property type="match status" value="1"/>
</dbReference>
<dbReference type="Proteomes" id="UP001292913">
    <property type="component" value="Unassembled WGS sequence"/>
</dbReference>
<feature type="domain" description="SusD-like N-terminal" evidence="7">
    <location>
        <begin position="103"/>
        <end position="230"/>
    </location>
</feature>
<reference evidence="8 9" key="1">
    <citation type="submission" date="2023-04" db="EMBL/GenBank/DDBJ databases">
        <title>Bacteroides pacosi sp. nov., isolated from the fecal material of an alpaca.</title>
        <authorList>
            <person name="Miller S."/>
            <person name="Hendry M."/>
            <person name="King J."/>
            <person name="Sankaranarayanan K."/>
            <person name="Lawson P.A."/>
        </authorList>
    </citation>
    <scope>NUCLEOTIDE SEQUENCE [LARGE SCALE GENOMIC DNA]</scope>
    <source>
        <strain evidence="8 9">A2-P53</strain>
    </source>
</reference>
<gene>
    <name evidence="8" type="ORF">QHG74_22450</name>
</gene>
<keyword evidence="9" id="KW-1185">Reference proteome</keyword>
<keyword evidence="5" id="KW-0998">Cell outer membrane</keyword>
<dbReference type="CDD" id="cd08977">
    <property type="entry name" value="SusD"/>
    <property type="match status" value="1"/>
</dbReference>
<evidence type="ECO:0000256" key="4">
    <source>
        <dbReference type="ARBA" id="ARBA00023136"/>
    </source>
</evidence>
<dbReference type="Gene3D" id="1.25.40.390">
    <property type="match status" value="1"/>
</dbReference>
<dbReference type="PROSITE" id="PS51257">
    <property type="entry name" value="PROKAR_LIPOPROTEIN"/>
    <property type="match status" value="1"/>
</dbReference>
<keyword evidence="4" id="KW-0472">Membrane</keyword>
<evidence type="ECO:0000313" key="9">
    <source>
        <dbReference type="Proteomes" id="UP001292913"/>
    </source>
</evidence>
<evidence type="ECO:0000256" key="3">
    <source>
        <dbReference type="ARBA" id="ARBA00022729"/>
    </source>
</evidence>